<organism evidence="2 3">
    <name type="scientific">Edaphobacter modestus</name>
    <dbReference type="NCBI Taxonomy" id="388466"/>
    <lineage>
        <taxon>Bacteria</taxon>
        <taxon>Pseudomonadati</taxon>
        <taxon>Acidobacteriota</taxon>
        <taxon>Terriglobia</taxon>
        <taxon>Terriglobales</taxon>
        <taxon>Acidobacteriaceae</taxon>
        <taxon>Edaphobacter</taxon>
    </lineage>
</organism>
<dbReference type="SUPFAM" id="SSF52833">
    <property type="entry name" value="Thioredoxin-like"/>
    <property type="match status" value="1"/>
</dbReference>
<dbReference type="PROSITE" id="PS51354">
    <property type="entry name" value="GLUTAREDOXIN_2"/>
    <property type="match status" value="1"/>
</dbReference>
<dbReference type="PANTHER" id="PTHR34386:SF1">
    <property type="entry name" value="GLUTAREDOXIN-LIKE PROTEIN NRDH"/>
    <property type="match status" value="1"/>
</dbReference>
<evidence type="ECO:0000313" key="3">
    <source>
        <dbReference type="Proteomes" id="UP000292958"/>
    </source>
</evidence>
<dbReference type="InterPro" id="IPR051548">
    <property type="entry name" value="Grx-like_ET"/>
</dbReference>
<evidence type="ECO:0000259" key="1">
    <source>
        <dbReference type="Pfam" id="PF00462"/>
    </source>
</evidence>
<sequence length="87" mass="9943">MAMELTVYTAAWCRDCREAKRFLDTHNIPYQEVDIEITPGAADLVLENVGKRAIPQFVINGRWVQPYRPGYGFLHDEMAQLFGVNNA</sequence>
<dbReference type="CDD" id="cd02976">
    <property type="entry name" value="NrdH"/>
    <property type="match status" value="1"/>
</dbReference>
<dbReference type="InterPro" id="IPR036249">
    <property type="entry name" value="Thioredoxin-like_sf"/>
</dbReference>
<dbReference type="GO" id="GO:0045454">
    <property type="term" value="P:cell redox homeostasis"/>
    <property type="evidence" value="ECO:0007669"/>
    <property type="project" value="TreeGrafter"/>
</dbReference>
<dbReference type="InterPro" id="IPR002109">
    <property type="entry name" value="Glutaredoxin"/>
</dbReference>
<protein>
    <submittedName>
        <fullName evidence="2">Glutaredoxin</fullName>
    </submittedName>
</protein>
<accession>A0A4Q7Z102</accession>
<dbReference type="Proteomes" id="UP000292958">
    <property type="component" value="Unassembled WGS sequence"/>
</dbReference>
<dbReference type="PANTHER" id="PTHR34386">
    <property type="entry name" value="GLUTAREDOXIN"/>
    <property type="match status" value="1"/>
</dbReference>
<dbReference type="GO" id="GO:0009055">
    <property type="term" value="F:electron transfer activity"/>
    <property type="evidence" value="ECO:0007669"/>
    <property type="project" value="TreeGrafter"/>
</dbReference>
<dbReference type="AlphaFoldDB" id="A0A4Q7Z102"/>
<name>A0A4Q7Z102_9BACT</name>
<reference evidence="2 3" key="1">
    <citation type="submission" date="2019-02" db="EMBL/GenBank/DDBJ databases">
        <title>Genomic Encyclopedia of Archaeal and Bacterial Type Strains, Phase II (KMG-II): from individual species to whole genera.</title>
        <authorList>
            <person name="Goeker M."/>
        </authorList>
    </citation>
    <scope>NUCLEOTIDE SEQUENCE [LARGE SCALE GENOMIC DNA]</scope>
    <source>
        <strain evidence="2 3">DSM 18101</strain>
    </source>
</reference>
<proteinExistence type="predicted"/>
<dbReference type="Gene3D" id="3.40.30.10">
    <property type="entry name" value="Glutaredoxin"/>
    <property type="match status" value="1"/>
</dbReference>
<evidence type="ECO:0000313" key="2">
    <source>
        <dbReference type="EMBL" id="RZU43175.1"/>
    </source>
</evidence>
<dbReference type="Pfam" id="PF00462">
    <property type="entry name" value="Glutaredoxin"/>
    <property type="match status" value="1"/>
</dbReference>
<comment type="caution">
    <text evidence="2">The sequence shown here is derived from an EMBL/GenBank/DDBJ whole genome shotgun (WGS) entry which is preliminary data.</text>
</comment>
<dbReference type="EMBL" id="SHKW01000001">
    <property type="protein sequence ID" value="RZU43175.1"/>
    <property type="molecule type" value="Genomic_DNA"/>
</dbReference>
<feature type="domain" description="Glutaredoxin" evidence="1">
    <location>
        <begin position="6"/>
        <end position="64"/>
    </location>
</feature>
<gene>
    <name evidence="2" type="ORF">BDD14_4806</name>
</gene>
<keyword evidence="3" id="KW-1185">Reference proteome</keyword>